<evidence type="ECO:0000313" key="2">
    <source>
        <dbReference type="Proteomes" id="UP000188184"/>
    </source>
</evidence>
<dbReference type="EMBL" id="CP019640">
    <property type="protein sequence ID" value="AQQ54176.1"/>
    <property type="molecule type" value="Genomic_DNA"/>
</dbReference>
<accession>A0A1Q2L192</accession>
<organism evidence="1 2">
    <name type="scientific">Planococcus lenghuensis</name>
    <dbReference type="NCBI Taxonomy" id="2213202"/>
    <lineage>
        <taxon>Bacteria</taxon>
        <taxon>Bacillati</taxon>
        <taxon>Bacillota</taxon>
        <taxon>Bacilli</taxon>
        <taxon>Bacillales</taxon>
        <taxon>Caryophanaceae</taxon>
        <taxon>Planococcus</taxon>
    </lineage>
</organism>
<protein>
    <submittedName>
        <fullName evidence="1">Uncharacterized protein</fullName>
    </submittedName>
</protein>
<name>A0A1Q2L192_9BACL</name>
<gene>
    <name evidence="1" type="ORF">B0X71_14390</name>
</gene>
<dbReference type="AlphaFoldDB" id="A0A1Q2L192"/>
<reference evidence="1 2" key="1">
    <citation type="submission" date="2017-02" db="EMBL/GenBank/DDBJ databases">
        <title>The complete genomic sequence of a novel cold adapted crude oil-degrading bacterium Planococcus qaidamina Y42.</title>
        <authorList>
            <person name="Yang R."/>
        </authorList>
    </citation>
    <scope>NUCLEOTIDE SEQUENCE [LARGE SCALE GENOMIC DNA]</scope>
    <source>
        <strain evidence="1 2">Y42</strain>
    </source>
</reference>
<dbReference type="KEGG" id="pmar:B0X71_14390"/>
<evidence type="ECO:0000313" key="1">
    <source>
        <dbReference type="EMBL" id="AQQ54176.1"/>
    </source>
</evidence>
<dbReference type="Proteomes" id="UP000188184">
    <property type="component" value="Chromosome"/>
</dbReference>
<proteinExistence type="predicted"/>
<keyword evidence="2" id="KW-1185">Reference proteome</keyword>
<sequence length="70" mass="8461">MLWPTARKLPSFPRDIELFMELSFLNFLHFIVKFQGKLTDILKNWRKYPPLKKLIGIRTLLYSLHNKSEK</sequence>